<dbReference type="Proteomes" id="UP000694257">
    <property type="component" value="Chromosome"/>
</dbReference>
<evidence type="ECO:0000313" key="3">
    <source>
        <dbReference type="Proteomes" id="UP000694257"/>
    </source>
</evidence>
<dbReference type="CDD" id="cd15457">
    <property type="entry name" value="NADAR"/>
    <property type="match status" value="1"/>
</dbReference>
<reference evidence="2 3" key="1">
    <citation type="submission" date="2021-07" db="EMBL/GenBank/DDBJ databases">
        <title>Whole Genome Sequence of Nocardia Iowensis.</title>
        <authorList>
            <person name="Lamm A."/>
            <person name="Collins-Fairclough A.M."/>
            <person name="Bunk B."/>
            <person name="Sproer C."/>
        </authorList>
    </citation>
    <scope>NUCLEOTIDE SEQUENCE [LARGE SCALE GENOMIC DNA]</scope>
    <source>
        <strain evidence="2 3">NRRL 5646</strain>
    </source>
</reference>
<feature type="domain" description="NADAR" evidence="1">
    <location>
        <begin position="18"/>
        <end position="152"/>
    </location>
</feature>
<evidence type="ECO:0000313" key="2">
    <source>
        <dbReference type="EMBL" id="QXN94754.1"/>
    </source>
</evidence>
<keyword evidence="3" id="KW-1185">Reference proteome</keyword>
<gene>
    <name evidence="2" type="ORF">KV110_17915</name>
</gene>
<dbReference type="RefSeq" id="WP_218477408.1">
    <property type="nucleotide sequence ID" value="NZ_BAABJN010000007.1"/>
</dbReference>
<sequence length="330" mass="36653">MYTAPATSVIDQFRDADDFLSNYSGYPVEYRGRRFETAAHAFAAAQSDAPGWASVVQSARTGRDAENLARQGRMRDDWASVRDTAMAEVLLSKFTFNPELGEQLRATGDALLIDTNDDGEQYWGRCLHTDLHVPAGMNMLGRTLMGLRRELRGDPSDRWPRVALTGHREHLIRPGSRDWVRAELDRIAVKLRDEHDTEIASSGLATGSDTWWAESALAAGLTLWGYQPFPEQPARWSAEQQAVHAWLCESAQRLVLVGPYPDVGFFDTRNQLLLTDADAIVAVHDPRITRGGTVSALGRHCTGIPLITVNLEQHTTTINFLPPAADPHRL</sequence>
<name>A0ABX8RYK7_NOCIO</name>
<protein>
    <submittedName>
        <fullName evidence="2">NADAR family protein</fullName>
    </submittedName>
</protein>
<dbReference type="Pfam" id="PF08719">
    <property type="entry name" value="NADAR"/>
    <property type="match status" value="1"/>
</dbReference>
<evidence type="ECO:0000259" key="1">
    <source>
        <dbReference type="Pfam" id="PF08719"/>
    </source>
</evidence>
<organism evidence="2 3">
    <name type="scientific">Nocardia iowensis</name>
    <dbReference type="NCBI Taxonomy" id="204891"/>
    <lineage>
        <taxon>Bacteria</taxon>
        <taxon>Bacillati</taxon>
        <taxon>Actinomycetota</taxon>
        <taxon>Actinomycetes</taxon>
        <taxon>Mycobacteriales</taxon>
        <taxon>Nocardiaceae</taxon>
        <taxon>Nocardia</taxon>
    </lineage>
</organism>
<accession>A0ABX8RYK7</accession>
<dbReference type="EMBL" id="CP078145">
    <property type="protein sequence ID" value="QXN94754.1"/>
    <property type="molecule type" value="Genomic_DNA"/>
</dbReference>
<dbReference type="InterPro" id="IPR012816">
    <property type="entry name" value="NADAR"/>
</dbReference>
<proteinExistence type="predicted"/>